<dbReference type="EMBL" id="LVZM01022135">
    <property type="protein sequence ID" value="OUC40924.1"/>
    <property type="molecule type" value="Genomic_DNA"/>
</dbReference>
<name>A0A1Y3E707_9BILA</name>
<sequence length="66" mass="7473">MASAVFVILLAFLAFYPADAHSLSEASLDAKLLEDCMKKDHLEQYLNKPEVNVFAKLTKCLESRQR</sequence>
<evidence type="ECO:0000256" key="1">
    <source>
        <dbReference type="SAM" id="SignalP"/>
    </source>
</evidence>
<dbReference type="Proteomes" id="UP000243006">
    <property type="component" value="Unassembled WGS sequence"/>
</dbReference>
<reference evidence="2 3" key="1">
    <citation type="submission" date="2015-04" db="EMBL/GenBank/DDBJ databases">
        <title>Draft genome of the roundworm Trichinella nativa.</title>
        <authorList>
            <person name="Mitreva M."/>
        </authorList>
    </citation>
    <scope>NUCLEOTIDE SEQUENCE [LARGE SCALE GENOMIC DNA]</scope>
    <source>
        <strain evidence="2 3">ISS45</strain>
    </source>
</reference>
<evidence type="ECO:0000313" key="3">
    <source>
        <dbReference type="Proteomes" id="UP000243006"/>
    </source>
</evidence>
<keyword evidence="1" id="KW-0732">Signal</keyword>
<comment type="caution">
    <text evidence="2">The sequence shown here is derived from an EMBL/GenBank/DDBJ whole genome shotgun (WGS) entry which is preliminary data.</text>
</comment>
<protein>
    <submittedName>
        <fullName evidence="2">Uncharacterized protein</fullName>
    </submittedName>
</protein>
<dbReference type="AlphaFoldDB" id="A0A1Y3E707"/>
<evidence type="ECO:0000313" key="2">
    <source>
        <dbReference type="EMBL" id="OUC40924.1"/>
    </source>
</evidence>
<proteinExistence type="predicted"/>
<feature type="signal peptide" evidence="1">
    <location>
        <begin position="1"/>
        <end position="20"/>
    </location>
</feature>
<organism evidence="2 3">
    <name type="scientific">Trichinella nativa</name>
    <dbReference type="NCBI Taxonomy" id="6335"/>
    <lineage>
        <taxon>Eukaryota</taxon>
        <taxon>Metazoa</taxon>
        <taxon>Ecdysozoa</taxon>
        <taxon>Nematoda</taxon>
        <taxon>Enoplea</taxon>
        <taxon>Dorylaimia</taxon>
        <taxon>Trichinellida</taxon>
        <taxon>Trichinellidae</taxon>
        <taxon>Trichinella</taxon>
    </lineage>
</organism>
<accession>A0A1Y3E707</accession>
<feature type="chain" id="PRO_5010996549" evidence="1">
    <location>
        <begin position="21"/>
        <end position="66"/>
    </location>
</feature>
<gene>
    <name evidence="2" type="ORF">D917_00574</name>
</gene>